<dbReference type="AlphaFoldDB" id="A0A0A8ZU14"/>
<name>A0A0A8ZU14_ARUDO</name>
<dbReference type="EMBL" id="GBRH01254996">
    <property type="protein sequence ID" value="JAD42899.1"/>
    <property type="molecule type" value="Transcribed_RNA"/>
</dbReference>
<evidence type="ECO:0000313" key="1">
    <source>
        <dbReference type="EMBL" id="JAD42899.1"/>
    </source>
</evidence>
<protein>
    <submittedName>
        <fullName evidence="1">Uncharacterized protein</fullName>
    </submittedName>
</protein>
<reference evidence="1" key="1">
    <citation type="submission" date="2014-09" db="EMBL/GenBank/DDBJ databases">
        <authorList>
            <person name="Magalhaes I.L.F."/>
            <person name="Oliveira U."/>
            <person name="Santos F.R."/>
            <person name="Vidigal T.H.D.A."/>
            <person name="Brescovit A.D."/>
            <person name="Santos A.J."/>
        </authorList>
    </citation>
    <scope>NUCLEOTIDE SEQUENCE</scope>
    <source>
        <tissue evidence="1">Shoot tissue taken approximately 20 cm above the soil surface</tissue>
    </source>
</reference>
<sequence>MSNWGKGLLVVLTIGLLKTPSNKASFVSLY</sequence>
<proteinExistence type="predicted"/>
<organism evidence="1">
    <name type="scientific">Arundo donax</name>
    <name type="common">Giant reed</name>
    <name type="synonym">Donax arundinaceus</name>
    <dbReference type="NCBI Taxonomy" id="35708"/>
    <lineage>
        <taxon>Eukaryota</taxon>
        <taxon>Viridiplantae</taxon>
        <taxon>Streptophyta</taxon>
        <taxon>Embryophyta</taxon>
        <taxon>Tracheophyta</taxon>
        <taxon>Spermatophyta</taxon>
        <taxon>Magnoliopsida</taxon>
        <taxon>Liliopsida</taxon>
        <taxon>Poales</taxon>
        <taxon>Poaceae</taxon>
        <taxon>PACMAD clade</taxon>
        <taxon>Arundinoideae</taxon>
        <taxon>Arundineae</taxon>
        <taxon>Arundo</taxon>
    </lineage>
</organism>
<accession>A0A0A8ZU14</accession>
<reference evidence="1" key="2">
    <citation type="journal article" date="2015" name="Data Brief">
        <title>Shoot transcriptome of the giant reed, Arundo donax.</title>
        <authorList>
            <person name="Barrero R.A."/>
            <person name="Guerrero F.D."/>
            <person name="Moolhuijzen P."/>
            <person name="Goolsby J.A."/>
            <person name="Tidwell J."/>
            <person name="Bellgard S.E."/>
            <person name="Bellgard M.I."/>
        </authorList>
    </citation>
    <scope>NUCLEOTIDE SEQUENCE</scope>
    <source>
        <tissue evidence="1">Shoot tissue taken approximately 20 cm above the soil surface</tissue>
    </source>
</reference>